<dbReference type="AlphaFoldDB" id="A0A537JGK0"/>
<comment type="caution">
    <text evidence="4">The sequence shown here is derived from an EMBL/GenBank/DDBJ whole genome shotgun (WGS) entry which is preliminary data.</text>
</comment>
<dbReference type="InterPro" id="IPR006094">
    <property type="entry name" value="Oxid_FAD_bind_N"/>
</dbReference>
<dbReference type="InterPro" id="IPR036318">
    <property type="entry name" value="FAD-bd_PCMH-like_sf"/>
</dbReference>
<organism evidence="4 5">
    <name type="scientific">Candidatus Segetimicrobium genomatis</name>
    <dbReference type="NCBI Taxonomy" id="2569760"/>
    <lineage>
        <taxon>Bacteria</taxon>
        <taxon>Bacillati</taxon>
        <taxon>Candidatus Sysuimicrobiota</taxon>
        <taxon>Candidatus Sysuimicrobiia</taxon>
        <taxon>Candidatus Sysuimicrobiales</taxon>
        <taxon>Candidatus Segetimicrobiaceae</taxon>
        <taxon>Candidatus Segetimicrobium</taxon>
    </lineage>
</organism>
<proteinExistence type="predicted"/>
<gene>
    <name evidence="4" type="ORF">E6H03_05245</name>
</gene>
<evidence type="ECO:0000313" key="4">
    <source>
        <dbReference type="EMBL" id="TMI82610.1"/>
    </source>
</evidence>
<name>A0A537JGK0_9BACT</name>
<dbReference type="Proteomes" id="UP000318093">
    <property type="component" value="Unassembled WGS sequence"/>
</dbReference>
<protein>
    <submittedName>
        <fullName evidence="4">FAD-binding oxidoreductase</fullName>
    </submittedName>
</protein>
<sequence>MTAALAGRAREIVGPDNLLDDPAALVAYTVDGIRPAAMARPATAEEAATLLAAAGEQGAGVLPRGAGAHQHLGGVPSRADLVIDTTRLTGGICRRSSAGTASGSRSIPRACPSPRSGGSSPPTGTARGGCCTARSATW</sequence>
<dbReference type="GO" id="GO:0050660">
    <property type="term" value="F:flavin adenine dinucleotide binding"/>
    <property type="evidence" value="ECO:0007669"/>
    <property type="project" value="InterPro"/>
</dbReference>
<evidence type="ECO:0000256" key="2">
    <source>
        <dbReference type="SAM" id="MobiDB-lite"/>
    </source>
</evidence>
<feature type="region of interest" description="Disordered" evidence="2">
    <location>
        <begin position="94"/>
        <end position="138"/>
    </location>
</feature>
<evidence type="ECO:0000313" key="5">
    <source>
        <dbReference type="Proteomes" id="UP000318093"/>
    </source>
</evidence>
<evidence type="ECO:0000259" key="3">
    <source>
        <dbReference type="Pfam" id="PF01565"/>
    </source>
</evidence>
<dbReference type="Pfam" id="PF01565">
    <property type="entry name" value="FAD_binding_4"/>
    <property type="match status" value="1"/>
</dbReference>
<dbReference type="GO" id="GO:0016491">
    <property type="term" value="F:oxidoreductase activity"/>
    <property type="evidence" value="ECO:0007669"/>
    <property type="project" value="UniProtKB-KW"/>
</dbReference>
<accession>A0A537JGK0</accession>
<dbReference type="SUPFAM" id="SSF56176">
    <property type="entry name" value="FAD-binding/transporter-associated domain-like"/>
    <property type="match status" value="1"/>
</dbReference>
<dbReference type="InterPro" id="IPR016167">
    <property type="entry name" value="FAD-bd_PCMH_sub1"/>
</dbReference>
<dbReference type="EMBL" id="VBAN01000153">
    <property type="protein sequence ID" value="TMI82610.1"/>
    <property type="molecule type" value="Genomic_DNA"/>
</dbReference>
<evidence type="ECO:0000256" key="1">
    <source>
        <dbReference type="ARBA" id="ARBA00023002"/>
    </source>
</evidence>
<reference evidence="4 5" key="1">
    <citation type="journal article" date="2019" name="Nat. Microbiol.">
        <title>Mediterranean grassland soil C-N compound turnover is dependent on rainfall and depth, and is mediated by genomically divergent microorganisms.</title>
        <authorList>
            <person name="Diamond S."/>
            <person name="Andeer P.F."/>
            <person name="Li Z."/>
            <person name="Crits-Christoph A."/>
            <person name="Burstein D."/>
            <person name="Anantharaman K."/>
            <person name="Lane K.R."/>
            <person name="Thomas B.C."/>
            <person name="Pan C."/>
            <person name="Northen T.R."/>
            <person name="Banfield J.F."/>
        </authorList>
    </citation>
    <scope>NUCLEOTIDE SEQUENCE [LARGE SCALE GENOMIC DNA]</scope>
    <source>
        <strain evidence="4">NP_6</strain>
    </source>
</reference>
<feature type="compositionally biased region" description="Low complexity" evidence="2">
    <location>
        <begin position="94"/>
        <end position="129"/>
    </location>
</feature>
<dbReference type="Gene3D" id="3.30.43.10">
    <property type="entry name" value="Uridine Diphospho-n-acetylenolpyruvylglucosamine Reductase, domain 2"/>
    <property type="match status" value="1"/>
</dbReference>
<feature type="domain" description="FAD linked oxidase N-terminal" evidence="3">
    <location>
        <begin position="35"/>
        <end position="90"/>
    </location>
</feature>
<keyword evidence="1" id="KW-0560">Oxidoreductase</keyword>